<comment type="caution">
    <text evidence="1">The sequence shown here is derived from an EMBL/GenBank/DDBJ whole genome shotgun (WGS) entry which is preliminary data.</text>
</comment>
<dbReference type="RefSeq" id="WP_111935761.1">
    <property type="nucleotide sequence ID" value="NZ_CADFFP010000045.1"/>
</dbReference>
<accession>A0A329B6R1</accession>
<dbReference type="Proteomes" id="UP000248918">
    <property type="component" value="Unassembled WGS sequence"/>
</dbReference>
<dbReference type="AlphaFoldDB" id="A0A329B6R1"/>
<dbReference type="EMBL" id="QLTK01000047">
    <property type="protein sequence ID" value="RAS17347.1"/>
    <property type="molecule type" value="Genomic_DNA"/>
</dbReference>
<name>A0A329B6R1_9BURK</name>
<evidence type="ECO:0000313" key="2">
    <source>
        <dbReference type="Proteomes" id="UP000248918"/>
    </source>
</evidence>
<proteinExistence type="predicted"/>
<protein>
    <submittedName>
        <fullName evidence="1">Uncharacterized protein</fullName>
    </submittedName>
</protein>
<sequence>MKRDLSSSPALKSEDNWSHCLPGFRLTHTLHLVSDVNLDVVAQAAAHLKSRHAPVNHWAVVKRGKILEQKITLDDISEQQARVLREHLLTLEDVLRVRLEHRFVRCEAGAEPTSFMS</sequence>
<evidence type="ECO:0000313" key="1">
    <source>
        <dbReference type="EMBL" id="RAS17347.1"/>
    </source>
</evidence>
<organism evidence="1 2">
    <name type="scientific">Paraburkholderia bryophila</name>
    <dbReference type="NCBI Taxonomy" id="420952"/>
    <lineage>
        <taxon>Bacteria</taxon>
        <taxon>Pseudomonadati</taxon>
        <taxon>Pseudomonadota</taxon>
        <taxon>Betaproteobacteria</taxon>
        <taxon>Burkholderiales</taxon>
        <taxon>Burkholderiaceae</taxon>
        <taxon>Paraburkholderia</taxon>
    </lineage>
</organism>
<dbReference type="OrthoDB" id="9006718at2"/>
<gene>
    <name evidence="1" type="ORF">BX591_14719</name>
</gene>
<reference evidence="1 2" key="1">
    <citation type="submission" date="2018-06" db="EMBL/GenBank/DDBJ databases">
        <title>Genomic Encyclopedia of Type Strains, Phase III (KMG-III): the genomes of soil and plant-associated and newly described type strains.</title>
        <authorList>
            <person name="Whitman W."/>
        </authorList>
    </citation>
    <scope>NUCLEOTIDE SEQUENCE [LARGE SCALE GENOMIC DNA]</scope>
    <source>
        <strain evidence="1 2">LMG 23644</strain>
    </source>
</reference>